<proteinExistence type="inferred from homology"/>
<dbReference type="EC" id="3.2.1.78" evidence="4"/>
<evidence type="ECO:0000313" key="13">
    <source>
        <dbReference type="EMBL" id="GAQ84226.1"/>
    </source>
</evidence>
<dbReference type="InterPro" id="IPR045053">
    <property type="entry name" value="MAN-like"/>
</dbReference>
<keyword evidence="10" id="KW-0812">Transmembrane</keyword>
<dbReference type="GO" id="GO:0005576">
    <property type="term" value="C:extracellular region"/>
    <property type="evidence" value="ECO:0007669"/>
    <property type="project" value="UniProtKB-SubCell"/>
</dbReference>
<dbReference type="OrthoDB" id="406631at2759"/>
<evidence type="ECO:0000256" key="8">
    <source>
        <dbReference type="ARBA" id="ARBA00023295"/>
    </source>
</evidence>
<evidence type="ECO:0000256" key="10">
    <source>
        <dbReference type="SAM" id="Phobius"/>
    </source>
</evidence>
<dbReference type="GO" id="GO:0016985">
    <property type="term" value="F:mannan endo-1,4-beta-mannosidase activity"/>
    <property type="evidence" value="ECO:0000318"/>
    <property type="project" value="GO_Central"/>
</dbReference>
<feature type="compositionally biased region" description="Polar residues" evidence="9">
    <location>
        <begin position="393"/>
        <end position="403"/>
    </location>
</feature>
<keyword evidence="6 11" id="KW-0732">Signal</keyword>
<evidence type="ECO:0000256" key="5">
    <source>
        <dbReference type="ARBA" id="ARBA00022525"/>
    </source>
</evidence>
<dbReference type="OMA" id="QNKDFQA"/>
<evidence type="ECO:0000313" key="14">
    <source>
        <dbReference type="Proteomes" id="UP000054558"/>
    </source>
</evidence>
<evidence type="ECO:0000259" key="12">
    <source>
        <dbReference type="Pfam" id="PF26410"/>
    </source>
</evidence>
<dbReference type="EMBL" id="DF237130">
    <property type="protein sequence ID" value="GAQ84226.1"/>
    <property type="molecule type" value="Genomic_DNA"/>
</dbReference>
<keyword evidence="10" id="KW-0472">Membrane</keyword>
<dbReference type="InterPro" id="IPR017853">
    <property type="entry name" value="GH"/>
</dbReference>
<comment type="subcellular location">
    <subcellularLocation>
        <location evidence="2">Secreted</location>
    </subcellularLocation>
</comment>
<evidence type="ECO:0000256" key="9">
    <source>
        <dbReference type="SAM" id="MobiDB-lite"/>
    </source>
</evidence>
<sequence length="503" mass="56168">MGGLPVVFIGICFLLCDASITTAGNPSSSAGDDGYDKNLLTPNGIAAANQEDSDHFVKRQGHQFTLNGKRFFVHGHSYGGSLQYLTWSKERGGRVTTTDDALGDSEQFYTDDLCKEFYKSYVKSILQRTNTFTKRVYRDDPTIFAFDLINEPRAPLHPNGNELQAWIEEMSSFLRNEDPNHLISVGLEGWFGATTPDLQMLNPPTTSKYPIEWNETEGSDFVVNNILPSVDFAAMSIWDHWLPTNSTSGESLRPLVLLQFWEKWITGHISASERFLDKPVLLEAIGVRRASQEGRNPFFKLAFDLMFESFKGRGAGAGTCFWMLSDDAYPDYDGSTVYYPAHASTGVLIKAQAEKVQILAKREERIRYINSLVKAQLNHFGTSQEAGEEVSKLGTQRPTNNDAVSEDSVDSNAARKFRMALARHHPYVRTDPTTRQRLALEGPETGEIGLDDVSDDRVAAAAVEIRLLLILSFLFCVLALFFIYQAAFPRKRLGPRGTGLSED</sequence>
<dbReference type="Gene3D" id="3.20.20.80">
    <property type="entry name" value="Glycosidases"/>
    <property type="match status" value="1"/>
</dbReference>
<dbReference type="Proteomes" id="UP000054558">
    <property type="component" value="Unassembled WGS sequence"/>
</dbReference>
<dbReference type="GO" id="GO:0000272">
    <property type="term" value="P:polysaccharide catabolic process"/>
    <property type="evidence" value="ECO:0007669"/>
    <property type="project" value="InterPro"/>
</dbReference>
<evidence type="ECO:0000256" key="1">
    <source>
        <dbReference type="ARBA" id="ARBA00001678"/>
    </source>
</evidence>
<protein>
    <recommendedName>
        <fullName evidence="4">mannan endo-1,4-beta-mannosidase</fullName>
        <ecNumber evidence="4">3.2.1.78</ecNumber>
    </recommendedName>
</protein>
<comment type="catalytic activity">
    <reaction evidence="1">
        <text>Random hydrolysis of (1-&gt;4)-beta-D-mannosidic linkages in mannans, galactomannans and glucomannans.</text>
        <dbReference type="EC" id="3.2.1.78"/>
    </reaction>
</comment>
<keyword evidence="7 13" id="KW-0378">Hydrolase</keyword>
<feature type="region of interest" description="Disordered" evidence="9">
    <location>
        <begin position="386"/>
        <end position="407"/>
    </location>
</feature>
<dbReference type="InterPro" id="IPR001547">
    <property type="entry name" value="Glyco_hydro_5"/>
</dbReference>
<name>A0A1Y1I679_KLENI</name>
<feature type="signal peptide" evidence="11">
    <location>
        <begin position="1"/>
        <end position="23"/>
    </location>
</feature>
<evidence type="ECO:0000256" key="7">
    <source>
        <dbReference type="ARBA" id="ARBA00022801"/>
    </source>
</evidence>
<dbReference type="PANTHER" id="PTHR31451">
    <property type="match status" value="1"/>
</dbReference>
<keyword evidence="10" id="KW-1133">Transmembrane helix</keyword>
<evidence type="ECO:0000256" key="4">
    <source>
        <dbReference type="ARBA" id="ARBA00012706"/>
    </source>
</evidence>
<keyword evidence="14" id="KW-1185">Reference proteome</keyword>
<gene>
    <name evidence="13" type="ORF">KFL_001810070</name>
</gene>
<evidence type="ECO:0000256" key="11">
    <source>
        <dbReference type="SAM" id="SignalP"/>
    </source>
</evidence>
<accession>A0A1Y1I679</accession>
<organism evidence="13 14">
    <name type="scientific">Klebsormidium nitens</name>
    <name type="common">Green alga</name>
    <name type="synonym">Ulothrix nitens</name>
    <dbReference type="NCBI Taxonomy" id="105231"/>
    <lineage>
        <taxon>Eukaryota</taxon>
        <taxon>Viridiplantae</taxon>
        <taxon>Streptophyta</taxon>
        <taxon>Klebsormidiophyceae</taxon>
        <taxon>Klebsormidiales</taxon>
        <taxon>Klebsormidiaceae</taxon>
        <taxon>Klebsormidium</taxon>
    </lineage>
</organism>
<comment type="similarity">
    <text evidence="3">Belongs to the glycosyl hydrolase 5 (cellulase A) family.</text>
</comment>
<dbReference type="SUPFAM" id="SSF51445">
    <property type="entry name" value="(Trans)glycosidases"/>
    <property type="match status" value="1"/>
</dbReference>
<feature type="transmembrane region" description="Helical" evidence="10">
    <location>
        <begin position="467"/>
        <end position="487"/>
    </location>
</feature>
<evidence type="ECO:0000256" key="2">
    <source>
        <dbReference type="ARBA" id="ARBA00004613"/>
    </source>
</evidence>
<dbReference type="PANTHER" id="PTHR31451:SF39">
    <property type="entry name" value="MANNAN ENDO-1,4-BETA-MANNOSIDASE 1"/>
    <property type="match status" value="1"/>
</dbReference>
<feature type="domain" description="Glycoside hydrolase family 5" evidence="12">
    <location>
        <begin position="79"/>
        <end position="323"/>
    </location>
</feature>
<evidence type="ECO:0000256" key="6">
    <source>
        <dbReference type="ARBA" id="ARBA00022729"/>
    </source>
</evidence>
<dbReference type="Pfam" id="PF26410">
    <property type="entry name" value="GH5_mannosidase"/>
    <property type="match status" value="1"/>
</dbReference>
<feature type="chain" id="PRO_5012847168" description="mannan endo-1,4-beta-mannosidase" evidence="11">
    <location>
        <begin position="24"/>
        <end position="503"/>
    </location>
</feature>
<keyword evidence="8" id="KW-0326">Glycosidase</keyword>
<dbReference type="AlphaFoldDB" id="A0A1Y1I679"/>
<dbReference type="STRING" id="105231.A0A1Y1I679"/>
<evidence type="ECO:0000256" key="3">
    <source>
        <dbReference type="ARBA" id="ARBA00005641"/>
    </source>
</evidence>
<reference evidence="13 14" key="1">
    <citation type="journal article" date="2014" name="Nat. Commun.">
        <title>Klebsormidium flaccidum genome reveals primary factors for plant terrestrial adaptation.</title>
        <authorList>
            <person name="Hori K."/>
            <person name="Maruyama F."/>
            <person name="Fujisawa T."/>
            <person name="Togashi T."/>
            <person name="Yamamoto N."/>
            <person name="Seo M."/>
            <person name="Sato S."/>
            <person name="Yamada T."/>
            <person name="Mori H."/>
            <person name="Tajima N."/>
            <person name="Moriyama T."/>
            <person name="Ikeuchi M."/>
            <person name="Watanabe M."/>
            <person name="Wada H."/>
            <person name="Kobayashi K."/>
            <person name="Saito M."/>
            <person name="Masuda T."/>
            <person name="Sasaki-Sekimoto Y."/>
            <person name="Mashiguchi K."/>
            <person name="Awai K."/>
            <person name="Shimojima M."/>
            <person name="Masuda S."/>
            <person name="Iwai M."/>
            <person name="Nobusawa T."/>
            <person name="Narise T."/>
            <person name="Kondo S."/>
            <person name="Saito H."/>
            <person name="Sato R."/>
            <person name="Murakawa M."/>
            <person name="Ihara Y."/>
            <person name="Oshima-Yamada Y."/>
            <person name="Ohtaka K."/>
            <person name="Satoh M."/>
            <person name="Sonobe K."/>
            <person name="Ishii M."/>
            <person name="Ohtani R."/>
            <person name="Kanamori-Sato M."/>
            <person name="Honoki R."/>
            <person name="Miyazaki D."/>
            <person name="Mochizuki H."/>
            <person name="Umetsu J."/>
            <person name="Higashi K."/>
            <person name="Shibata D."/>
            <person name="Kamiya Y."/>
            <person name="Sato N."/>
            <person name="Nakamura Y."/>
            <person name="Tabata S."/>
            <person name="Ida S."/>
            <person name="Kurokawa K."/>
            <person name="Ohta H."/>
        </authorList>
    </citation>
    <scope>NUCLEOTIDE SEQUENCE [LARGE SCALE GENOMIC DNA]</scope>
    <source>
        <strain evidence="13 14">NIES-2285</strain>
    </source>
</reference>
<keyword evidence="5" id="KW-0964">Secreted</keyword>